<dbReference type="InterPro" id="IPR025509">
    <property type="entry name" value="DUF4396"/>
</dbReference>
<dbReference type="OrthoDB" id="1495425at2"/>
<dbReference type="RefSeq" id="WP_048878290.1">
    <property type="nucleotide sequence ID" value="NZ_BANC01000033.1"/>
</dbReference>
<keyword evidence="1" id="KW-0472">Membrane</keyword>
<keyword evidence="1" id="KW-1133">Transmembrane helix</keyword>
<protein>
    <submittedName>
        <fullName evidence="3">Integral membrane protein</fullName>
    </submittedName>
</protein>
<evidence type="ECO:0000313" key="4">
    <source>
        <dbReference type="Proteomes" id="UP000032668"/>
    </source>
</evidence>
<organism evidence="3 4">
    <name type="scientific">Acidocella aminolytica 101 = DSM 11237</name>
    <dbReference type="NCBI Taxonomy" id="1120923"/>
    <lineage>
        <taxon>Bacteria</taxon>
        <taxon>Pseudomonadati</taxon>
        <taxon>Pseudomonadota</taxon>
        <taxon>Alphaproteobacteria</taxon>
        <taxon>Acetobacterales</taxon>
        <taxon>Acidocellaceae</taxon>
        <taxon>Acidocella</taxon>
    </lineage>
</organism>
<keyword evidence="1" id="KW-0812">Transmembrane</keyword>
<keyword evidence="4" id="KW-1185">Reference proteome</keyword>
<evidence type="ECO:0000259" key="2">
    <source>
        <dbReference type="Pfam" id="PF14342"/>
    </source>
</evidence>
<evidence type="ECO:0000313" key="3">
    <source>
        <dbReference type="EMBL" id="GAN79853.1"/>
    </source>
</evidence>
<dbReference type="Pfam" id="PF14342">
    <property type="entry name" value="DUF4396"/>
    <property type="match status" value="1"/>
</dbReference>
<feature type="transmembrane region" description="Helical" evidence="1">
    <location>
        <begin position="168"/>
        <end position="189"/>
    </location>
</feature>
<dbReference type="AlphaFoldDB" id="A0A0D6PF71"/>
<feature type="domain" description="DUF4396" evidence="2">
    <location>
        <begin position="88"/>
        <end position="229"/>
    </location>
</feature>
<gene>
    <name evidence="3" type="ORF">Aam_033_003</name>
</gene>
<name>A0A0D6PF71_9PROT</name>
<dbReference type="EMBL" id="BANC01000033">
    <property type="protein sequence ID" value="GAN79853.1"/>
    <property type="molecule type" value="Genomic_DNA"/>
</dbReference>
<feature type="transmembrane region" description="Helical" evidence="1">
    <location>
        <begin position="201"/>
        <end position="224"/>
    </location>
</feature>
<comment type="caution">
    <text evidence="3">The sequence shown here is derived from an EMBL/GenBank/DDBJ whole genome shotgun (WGS) entry which is preliminary data.</text>
</comment>
<feature type="transmembrane region" description="Helical" evidence="1">
    <location>
        <begin position="130"/>
        <end position="148"/>
    </location>
</feature>
<proteinExistence type="predicted"/>
<feature type="transmembrane region" description="Helical" evidence="1">
    <location>
        <begin position="6"/>
        <end position="28"/>
    </location>
</feature>
<dbReference type="STRING" id="1120923.SAMN02746095_02612"/>
<sequence>MIPLWLTIVSILSLIAAFSSAALIIIDLRKRPQPMAVMNPVWPITALYFGPIGLWAYYALGRAAKPQSAEMSGHNGHHHHDGSDQPFWISTFIGSTHCGAGCTLGDIIAEFLVFFTGAAFVGSTFGTELVLDYVFAFTLGVAFQYFSIAPMRGLGLKDGIIAAVKADFLSLTAFEVGLFGWMALMRFVFFGPHLHPDSPVYWFMMQIGMIIGFATTYPMNWFLVRAGIKEAM</sequence>
<reference evidence="3 4" key="1">
    <citation type="submission" date="2012-11" db="EMBL/GenBank/DDBJ databases">
        <title>Whole genome sequence of Acidocella aminolytica 101 = DSM 11237.</title>
        <authorList>
            <person name="Azuma Y."/>
            <person name="Higashiura N."/>
            <person name="Hirakawa H."/>
            <person name="Matsushita K."/>
        </authorList>
    </citation>
    <scope>NUCLEOTIDE SEQUENCE [LARGE SCALE GENOMIC DNA]</scope>
    <source>
        <strain evidence="4">101 / DSM 11237</strain>
    </source>
</reference>
<dbReference type="Proteomes" id="UP000032668">
    <property type="component" value="Unassembled WGS sequence"/>
</dbReference>
<accession>A0A0D6PF71</accession>
<feature type="transmembrane region" description="Helical" evidence="1">
    <location>
        <begin position="40"/>
        <end position="60"/>
    </location>
</feature>
<evidence type="ECO:0000256" key="1">
    <source>
        <dbReference type="SAM" id="Phobius"/>
    </source>
</evidence>